<proteinExistence type="predicted"/>
<comment type="caution">
    <text evidence="1">The sequence shown here is derived from an EMBL/GenBank/DDBJ whole genome shotgun (WGS) entry which is preliminary data.</text>
</comment>
<evidence type="ECO:0000313" key="1">
    <source>
        <dbReference type="EMBL" id="SMC79772.1"/>
    </source>
</evidence>
<keyword evidence="2" id="KW-1185">Reference proteome</keyword>
<evidence type="ECO:0000313" key="2">
    <source>
        <dbReference type="Proteomes" id="UP000192328"/>
    </source>
</evidence>
<name>A0AC61PP97_9FIRM</name>
<sequence length="123" mass="14238">MFMNRNASRGRKKSIRRFTLLCLSVLLFWGGWSFIASIRMIMSIMEISLGAALSMFFQNISFFFTAFFSGKSLLIGTILGLLMFFRLRNRNAEETAEEETAEEAKESAPEEEEIIETTHYKFH</sequence>
<organism evidence="1 2">
    <name type="scientific">Aristaeella lactis</name>
    <dbReference type="NCBI Taxonomy" id="3046383"/>
    <lineage>
        <taxon>Bacteria</taxon>
        <taxon>Bacillati</taxon>
        <taxon>Bacillota</taxon>
        <taxon>Clostridia</taxon>
        <taxon>Eubacteriales</taxon>
        <taxon>Aristaeellaceae</taxon>
        <taxon>Aristaeella</taxon>
    </lineage>
</organism>
<dbReference type="Proteomes" id="UP000192328">
    <property type="component" value="Unassembled WGS sequence"/>
</dbReference>
<accession>A0AC61PP97</accession>
<gene>
    <name evidence="1" type="ORF">SAMN06297397_2552</name>
</gene>
<protein>
    <submittedName>
        <fullName evidence="1">Uncharacterized protein</fullName>
    </submittedName>
</protein>
<reference evidence="1" key="1">
    <citation type="submission" date="2017-04" db="EMBL/GenBank/DDBJ databases">
        <authorList>
            <person name="Varghese N."/>
            <person name="Submissions S."/>
        </authorList>
    </citation>
    <scope>NUCLEOTIDE SEQUENCE</scope>
    <source>
        <strain evidence="1">WTE2008</strain>
    </source>
</reference>
<dbReference type="EMBL" id="FWXZ01000006">
    <property type="protein sequence ID" value="SMC79772.1"/>
    <property type="molecule type" value="Genomic_DNA"/>
</dbReference>